<evidence type="ECO:0000313" key="2">
    <source>
        <dbReference type="EMBL" id="MBS2546306.1"/>
    </source>
</evidence>
<dbReference type="InterPro" id="IPR051797">
    <property type="entry name" value="TrmB-like"/>
</dbReference>
<dbReference type="Proteomes" id="UP000730482">
    <property type="component" value="Unassembled WGS sequence"/>
</dbReference>
<dbReference type="InterPro" id="IPR036390">
    <property type="entry name" value="WH_DNA-bd_sf"/>
</dbReference>
<accession>A0ABS5KKJ5</accession>
<keyword evidence="3" id="KW-1185">Reference proteome</keyword>
<dbReference type="InterPro" id="IPR016032">
    <property type="entry name" value="Sig_transdc_resp-reg_C-effctor"/>
</dbReference>
<dbReference type="Pfam" id="PF00196">
    <property type="entry name" value="GerE"/>
    <property type="match status" value="1"/>
</dbReference>
<dbReference type="SUPFAM" id="SSF46894">
    <property type="entry name" value="C-terminal effector domain of the bipartite response regulators"/>
    <property type="match status" value="1"/>
</dbReference>
<comment type="caution">
    <text evidence="2">The sequence shown here is derived from an EMBL/GenBank/DDBJ whole genome shotgun (WGS) entry which is preliminary data.</text>
</comment>
<dbReference type="PANTHER" id="PTHR34293">
    <property type="entry name" value="HTH-TYPE TRANSCRIPTIONAL REGULATOR TRMBL2"/>
    <property type="match status" value="1"/>
</dbReference>
<name>A0ABS5KKJ5_9ACTN</name>
<gene>
    <name evidence="2" type="ORF">KGQ19_05450</name>
</gene>
<dbReference type="SMART" id="SM00421">
    <property type="entry name" value="HTH_LUXR"/>
    <property type="match status" value="1"/>
</dbReference>
<dbReference type="SUPFAM" id="SSF46785">
    <property type="entry name" value="Winged helix' DNA-binding domain"/>
    <property type="match status" value="1"/>
</dbReference>
<protein>
    <recommendedName>
        <fullName evidence="1">HTH luxR-type domain-containing protein</fullName>
    </recommendedName>
</protein>
<dbReference type="InterPro" id="IPR036388">
    <property type="entry name" value="WH-like_DNA-bd_sf"/>
</dbReference>
<dbReference type="PANTHER" id="PTHR34293:SF1">
    <property type="entry name" value="HTH-TYPE TRANSCRIPTIONAL REGULATOR TRMBL2"/>
    <property type="match status" value="1"/>
</dbReference>
<feature type="domain" description="HTH luxR-type" evidence="1">
    <location>
        <begin position="257"/>
        <end position="314"/>
    </location>
</feature>
<reference evidence="2 3" key="1">
    <citation type="submission" date="2020-02" db="EMBL/GenBank/DDBJ databases">
        <title>Acidophilic actinobacteria isolated from forest soil.</title>
        <authorList>
            <person name="Golinska P."/>
        </authorList>
    </citation>
    <scope>NUCLEOTIDE SEQUENCE [LARGE SCALE GENOMIC DNA]</scope>
    <source>
        <strain evidence="2 3">NL8</strain>
    </source>
</reference>
<dbReference type="RefSeq" id="WP_212007955.1">
    <property type="nucleotide sequence ID" value="NZ_JAAFYZ010000011.1"/>
</dbReference>
<dbReference type="Gene3D" id="1.10.10.10">
    <property type="entry name" value="Winged helix-like DNA-binding domain superfamily/Winged helix DNA-binding domain"/>
    <property type="match status" value="2"/>
</dbReference>
<sequence>MLTPAGLSAFDESVLRRLLTVGDPHTAGTLADDLGAPPEQVRRSVRRLTELGLALRDGVAVVPVDPRVALTGLLRERRTELDRLTQTIDELSASFHDRAVRTGAARPVEAIVGRSAIAARFHDLMARADREILAFDTPPYVASSYGDSEAETGALSRGVAVRAVYATEVLDHPLRTGRVRALVQLGEQARVAPALPTKLVIADRREAILPLSEPGAGDAASRCAVVHASGLCEALIALFEAVWTQAVPLFAPRADANPELPSEDDAILQCLNAGMKDDVIARQLGISERTVRRRVADLAARLGAASRFQIGAQAARRGWV</sequence>
<evidence type="ECO:0000259" key="1">
    <source>
        <dbReference type="SMART" id="SM00421"/>
    </source>
</evidence>
<organism evidence="2 3">
    <name type="scientific">Catenulispora pinistramenti</name>
    <dbReference type="NCBI Taxonomy" id="2705254"/>
    <lineage>
        <taxon>Bacteria</taxon>
        <taxon>Bacillati</taxon>
        <taxon>Actinomycetota</taxon>
        <taxon>Actinomycetes</taxon>
        <taxon>Catenulisporales</taxon>
        <taxon>Catenulisporaceae</taxon>
        <taxon>Catenulispora</taxon>
    </lineage>
</organism>
<dbReference type="InterPro" id="IPR000792">
    <property type="entry name" value="Tscrpt_reg_LuxR_C"/>
</dbReference>
<evidence type="ECO:0000313" key="3">
    <source>
        <dbReference type="Proteomes" id="UP000730482"/>
    </source>
</evidence>
<dbReference type="EMBL" id="JAAFYZ010000011">
    <property type="protein sequence ID" value="MBS2546306.1"/>
    <property type="molecule type" value="Genomic_DNA"/>
</dbReference>
<proteinExistence type="predicted"/>